<sequence length="76" mass="8607">MGCVQERMPLLPLVSVPLLWHTTYDAIKVGVVHIGVGLCVVVLLVWAMRGPQCVEQQRAGFPRFFRMCPELCRLKN</sequence>
<protein>
    <submittedName>
        <fullName evidence="2">Uncharacterized protein</fullName>
    </submittedName>
</protein>
<dbReference type="STRING" id="762968.HMPREF9441_01082"/>
<keyword evidence="1" id="KW-0812">Transmembrane</keyword>
<accession>G5SNS0</accession>
<evidence type="ECO:0000256" key="1">
    <source>
        <dbReference type="SAM" id="Phobius"/>
    </source>
</evidence>
<gene>
    <name evidence="2" type="ORF">HMPREF9441_01082</name>
</gene>
<dbReference type="AlphaFoldDB" id="G5SNS0"/>
<organism evidence="2 3">
    <name type="scientific">Paraprevotella clara YIT 11840</name>
    <dbReference type="NCBI Taxonomy" id="762968"/>
    <lineage>
        <taxon>Bacteria</taxon>
        <taxon>Pseudomonadati</taxon>
        <taxon>Bacteroidota</taxon>
        <taxon>Bacteroidia</taxon>
        <taxon>Bacteroidales</taxon>
        <taxon>Prevotellaceae</taxon>
        <taxon>Paraprevotella</taxon>
    </lineage>
</organism>
<keyword evidence="3" id="KW-1185">Reference proteome</keyword>
<evidence type="ECO:0000313" key="2">
    <source>
        <dbReference type="EMBL" id="EHH01034.1"/>
    </source>
</evidence>
<feature type="transmembrane region" description="Helical" evidence="1">
    <location>
        <begin position="26"/>
        <end position="48"/>
    </location>
</feature>
<dbReference type="HOGENOM" id="CLU_2651149_0_0_10"/>
<keyword evidence="1" id="KW-1133">Transmembrane helix</keyword>
<dbReference type="EMBL" id="AFFY01000016">
    <property type="protein sequence ID" value="EHH01034.1"/>
    <property type="molecule type" value="Genomic_DNA"/>
</dbReference>
<dbReference type="Proteomes" id="UP000003598">
    <property type="component" value="Unassembled WGS sequence"/>
</dbReference>
<evidence type="ECO:0000313" key="3">
    <source>
        <dbReference type="Proteomes" id="UP000003598"/>
    </source>
</evidence>
<proteinExistence type="predicted"/>
<comment type="caution">
    <text evidence="2">The sequence shown here is derived from an EMBL/GenBank/DDBJ whole genome shotgun (WGS) entry which is preliminary data.</text>
</comment>
<reference evidence="2 3" key="1">
    <citation type="submission" date="2011-03" db="EMBL/GenBank/DDBJ databases">
        <authorList>
            <person name="Weinstock G."/>
            <person name="Sodergren E."/>
            <person name="Clifton S."/>
            <person name="Fulton L."/>
            <person name="Fulton B."/>
            <person name="Courtney L."/>
            <person name="Fronick C."/>
            <person name="Harrison M."/>
            <person name="Strong C."/>
            <person name="Farmer C."/>
            <person name="Delahaunty K."/>
            <person name="Markovic C."/>
            <person name="Hall O."/>
            <person name="Minx P."/>
            <person name="Tomlinson C."/>
            <person name="Mitreva M."/>
            <person name="Hou S."/>
            <person name="Chen J."/>
            <person name="Wollam A."/>
            <person name="Pepin K.H."/>
            <person name="Johnson M."/>
            <person name="Bhonagiri V."/>
            <person name="Zhang X."/>
            <person name="Suruliraj S."/>
            <person name="Warren W."/>
            <person name="Chinwalla A."/>
            <person name="Mardis E.R."/>
            <person name="Wilson R.K."/>
        </authorList>
    </citation>
    <scope>NUCLEOTIDE SEQUENCE [LARGE SCALE GENOMIC DNA]</scope>
    <source>
        <strain evidence="2 3">YIT 11840</strain>
    </source>
</reference>
<name>G5SNS0_9BACT</name>
<keyword evidence="1" id="KW-0472">Membrane</keyword>